<dbReference type="AlphaFoldDB" id="A0A7C8ZC75"/>
<evidence type="ECO:0000313" key="1">
    <source>
        <dbReference type="EMBL" id="MBA4639658.1"/>
    </source>
</evidence>
<proteinExistence type="predicted"/>
<organism evidence="1">
    <name type="scientific">Opuntia streptacantha</name>
    <name type="common">Prickly pear cactus</name>
    <name type="synonym">Opuntia cardona</name>
    <dbReference type="NCBI Taxonomy" id="393608"/>
    <lineage>
        <taxon>Eukaryota</taxon>
        <taxon>Viridiplantae</taxon>
        <taxon>Streptophyta</taxon>
        <taxon>Embryophyta</taxon>
        <taxon>Tracheophyta</taxon>
        <taxon>Spermatophyta</taxon>
        <taxon>Magnoliopsida</taxon>
        <taxon>eudicotyledons</taxon>
        <taxon>Gunneridae</taxon>
        <taxon>Pentapetalae</taxon>
        <taxon>Caryophyllales</taxon>
        <taxon>Cactineae</taxon>
        <taxon>Cactaceae</taxon>
        <taxon>Opuntioideae</taxon>
        <taxon>Opuntia</taxon>
    </lineage>
</organism>
<accession>A0A7C8ZC75</accession>
<dbReference type="EMBL" id="GISG01114586">
    <property type="protein sequence ID" value="MBA4639659.1"/>
    <property type="molecule type" value="Transcribed_RNA"/>
</dbReference>
<protein>
    <submittedName>
        <fullName evidence="1">Uncharacterized protein</fullName>
    </submittedName>
</protein>
<dbReference type="EMBL" id="GISG01114585">
    <property type="protein sequence ID" value="MBA4639658.1"/>
    <property type="molecule type" value="Transcribed_RNA"/>
</dbReference>
<reference evidence="1" key="2">
    <citation type="submission" date="2020-07" db="EMBL/GenBank/DDBJ databases">
        <authorList>
            <person name="Vera ALvarez R."/>
            <person name="Arias-Moreno D.M."/>
            <person name="Jimenez-Jacinto V."/>
            <person name="Jimenez-Bremont J.F."/>
            <person name="Swaminathan K."/>
            <person name="Moose S.P."/>
            <person name="Guerrero-Gonzalez M.L."/>
            <person name="Marino-Ramirez L."/>
            <person name="Landsman D."/>
            <person name="Rodriguez-Kessler M."/>
            <person name="Delgado-Sanchez P."/>
        </authorList>
    </citation>
    <scope>NUCLEOTIDE SEQUENCE</scope>
    <source>
        <tissue evidence="1">Cladode</tissue>
    </source>
</reference>
<sequence length="113" mass="12482">MDGNLSDNLAVYLSASPTVSTYTSVRSTPLLSTLVTRPIAESCDISLRFILLFFSILAESSRGSITSTAHPMDSLAFNNSNNSSLFSSLRVFESAKFKVERVSRKERAQYKHP</sequence>
<reference evidence="1" key="1">
    <citation type="journal article" date="2013" name="J. Plant Res.">
        <title>Effect of fungi and light on seed germination of three Opuntia species from semiarid lands of central Mexico.</title>
        <authorList>
            <person name="Delgado-Sanchez P."/>
            <person name="Jimenez-Bremont J.F."/>
            <person name="Guerrero-Gonzalez Mde L."/>
            <person name="Flores J."/>
        </authorList>
    </citation>
    <scope>NUCLEOTIDE SEQUENCE</scope>
    <source>
        <tissue evidence="1">Cladode</tissue>
    </source>
</reference>
<name>A0A7C8ZC75_OPUST</name>